<dbReference type="GO" id="GO:0008690">
    <property type="term" value="F:3-deoxy-manno-octulosonate cytidylyltransferase activity"/>
    <property type="evidence" value="ECO:0007669"/>
    <property type="project" value="InterPro"/>
</dbReference>
<keyword evidence="2" id="KW-0548">Nucleotidyltransferase</keyword>
<dbReference type="HAMAP" id="MF_00057">
    <property type="entry name" value="KdsB"/>
    <property type="match status" value="1"/>
</dbReference>
<dbReference type="FunFam" id="2.40.50.140:FF:000051">
    <property type="entry name" value="RNA-binding transcriptional accessory protein"/>
    <property type="match status" value="1"/>
</dbReference>
<keyword evidence="6" id="KW-0689">Ribosomal protein</keyword>
<dbReference type="SMART" id="SM00316">
    <property type="entry name" value="S1"/>
    <property type="match status" value="3"/>
</dbReference>
<reference evidence="6 7" key="1">
    <citation type="journal article" date="2021" name="Elife">
        <title>Chloroplast acquisition without the gene transfer in kleptoplastic sea slugs, Plakobranchus ocellatus.</title>
        <authorList>
            <person name="Maeda T."/>
            <person name="Takahashi S."/>
            <person name="Yoshida T."/>
            <person name="Shimamura S."/>
            <person name="Takaki Y."/>
            <person name="Nagai Y."/>
            <person name="Toyoda A."/>
            <person name="Suzuki Y."/>
            <person name="Arimoto A."/>
            <person name="Ishii H."/>
            <person name="Satoh N."/>
            <person name="Nishiyama T."/>
            <person name="Hasebe M."/>
            <person name="Maruyama T."/>
            <person name="Minagawa J."/>
            <person name="Obokata J."/>
            <person name="Shigenobu S."/>
        </authorList>
    </citation>
    <scope>NUCLEOTIDE SEQUENCE [LARGE SCALE GENOMIC DNA]</scope>
</reference>
<dbReference type="CDD" id="cd05688">
    <property type="entry name" value="S1_RPS1_repeat_ec3"/>
    <property type="match status" value="1"/>
</dbReference>
<dbReference type="Gene3D" id="3.90.550.10">
    <property type="entry name" value="Spore Coat Polysaccharide Biosynthesis Protein SpsA, Chain A"/>
    <property type="match status" value="1"/>
</dbReference>
<evidence type="ECO:0000259" key="5">
    <source>
        <dbReference type="PROSITE" id="PS50126"/>
    </source>
</evidence>
<evidence type="ECO:0000313" key="7">
    <source>
        <dbReference type="Proteomes" id="UP000762676"/>
    </source>
</evidence>
<dbReference type="PRINTS" id="PR00681">
    <property type="entry name" value="RIBOSOMALS1"/>
</dbReference>
<evidence type="ECO:0000256" key="1">
    <source>
        <dbReference type="ARBA" id="ARBA00022679"/>
    </source>
</evidence>
<organism evidence="6 7">
    <name type="scientific">Elysia marginata</name>
    <dbReference type="NCBI Taxonomy" id="1093978"/>
    <lineage>
        <taxon>Eukaryota</taxon>
        <taxon>Metazoa</taxon>
        <taxon>Spiralia</taxon>
        <taxon>Lophotrochozoa</taxon>
        <taxon>Mollusca</taxon>
        <taxon>Gastropoda</taxon>
        <taxon>Heterobranchia</taxon>
        <taxon>Euthyneura</taxon>
        <taxon>Panpulmonata</taxon>
        <taxon>Sacoglossa</taxon>
        <taxon>Placobranchoidea</taxon>
        <taxon>Plakobranchidae</taxon>
        <taxon>Elysia</taxon>
    </lineage>
</organism>
<dbReference type="InterPro" id="IPR035104">
    <property type="entry name" value="Ribosomal_protein_S1-like"/>
</dbReference>
<dbReference type="Gene3D" id="2.40.50.140">
    <property type="entry name" value="Nucleic acid-binding proteins"/>
    <property type="match status" value="3"/>
</dbReference>
<dbReference type="PROSITE" id="PS50126">
    <property type="entry name" value="S1"/>
    <property type="match status" value="3"/>
</dbReference>
<feature type="domain" description="S1 motif" evidence="5">
    <location>
        <begin position="153"/>
        <end position="219"/>
    </location>
</feature>
<dbReference type="NCBIfam" id="TIGR00466">
    <property type="entry name" value="kdsB"/>
    <property type="match status" value="1"/>
</dbReference>
<protein>
    <submittedName>
        <fullName evidence="6">30S ribosomal protein S1</fullName>
    </submittedName>
</protein>
<sequence length="577" mass="65936">MSEEINVEENKEGKSTFVEEARKETVGENLEAFLKDFNWDEHQQGAGVSDDDYDPKAFEKLVAENFVQMHDEDVTEGQILRITDRDAIIDIGSKSEGIISLNEFRYNQDLKVGDKVDVLIDRIEDATGQLVLSHKKARMIRAWECINKAYEKGDIINGYVKCKTKGGMIVEVLGIEAFLPGSQIDMKPIRDYDQYVGNTMEFKVVKINQEFKNIVVSHKALIEADIAEQKREIIAQLEKGQVIEGVVKNLTNYGVFVDLGGVDGLVHITDISWNRIASPSEVLELDQKVKVVILDFDEEKTRIQLGMKQLEQHPWDLLDENIKEGIIPARYNSTRLLGKPLLDILGKPMIQHVYERAIQSLDRLVVATDDKRVFDVAKGFGAEVVMTSPSHINGTSRCYEALQRCQDKSTEIFDIVINIQGDEPMLVPFQIEELKASVKGVQDFHIGTLVKKITKKEGLFDPSECYVVFNHRYEALYFSRATIPFLINIPREEWFFKQVFYKHVGLYAYSGQSLKDIVSLPPSRLEMAESLEQNRWIENGMKINVGITEYESFSVDTKEDLKRVILEMEKQHKKSKK</sequence>
<dbReference type="SUPFAM" id="SSF50249">
    <property type="entry name" value="Nucleic acid-binding proteins"/>
    <property type="match status" value="3"/>
</dbReference>
<gene>
    <name evidence="6" type="ORF">ElyMa_002905500</name>
</gene>
<evidence type="ECO:0000256" key="2">
    <source>
        <dbReference type="ARBA" id="ARBA00022695"/>
    </source>
</evidence>
<dbReference type="Pfam" id="PF02348">
    <property type="entry name" value="CTP_transf_3"/>
    <property type="match status" value="1"/>
</dbReference>
<keyword evidence="7" id="KW-1185">Reference proteome</keyword>
<dbReference type="InterPro" id="IPR003329">
    <property type="entry name" value="Cytidylyl_trans"/>
</dbReference>
<dbReference type="GO" id="GO:0005829">
    <property type="term" value="C:cytosol"/>
    <property type="evidence" value="ECO:0007669"/>
    <property type="project" value="TreeGrafter"/>
</dbReference>
<dbReference type="CDD" id="cd05687">
    <property type="entry name" value="S1_RPS1_repeat_ec1_hs1"/>
    <property type="match status" value="1"/>
</dbReference>
<dbReference type="InterPro" id="IPR004528">
    <property type="entry name" value="KdsB"/>
</dbReference>
<dbReference type="InterPro" id="IPR029044">
    <property type="entry name" value="Nucleotide-diphossugar_trans"/>
</dbReference>
<comment type="function">
    <text evidence="3">Associates with the EF-Tu.GDP complex and induces the exchange of GDP to GTP. It remains bound to the aminoacyl-tRNA.EF-Tu.GTP complex up to the GTP hydrolysis stage on the ribosome.</text>
</comment>
<dbReference type="Proteomes" id="UP000762676">
    <property type="component" value="Unassembled WGS sequence"/>
</dbReference>
<evidence type="ECO:0000256" key="4">
    <source>
        <dbReference type="SAM" id="MobiDB-lite"/>
    </source>
</evidence>
<dbReference type="FunFam" id="2.40.50.140:FF:000110">
    <property type="entry name" value="30S ribosomal protein S1"/>
    <property type="match status" value="1"/>
</dbReference>
<dbReference type="AlphaFoldDB" id="A0AAV4I3Q2"/>
<dbReference type="PANTHER" id="PTHR42866">
    <property type="entry name" value="3-DEOXY-MANNO-OCTULOSONATE CYTIDYLYLTRANSFERASE"/>
    <property type="match status" value="1"/>
</dbReference>
<dbReference type="GO" id="GO:0003729">
    <property type="term" value="F:mRNA binding"/>
    <property type="evidence" value="ECO:0007669"/>
    <property type="project" value="UniProtKB-ARBA"/>
</dbReference>
<dbReference type="Pfam" id="PF00575">
    <property type="entry name" value="S1"/>
    <property type="match status" value="3"/>
</dbReference>
<dbReference type="CDD" id="cd04465">
    <property type="entry name" value="S1_RPS1_repeat_ec2_hs2"/>
    <property type="match status" value="1"/>
</dbReference>
<dbReference type="EMBL" id="BMAT01006000">
    <property type="protein sequence ID" value="GFS04132.1"/>
    <property type="molecule type" value="Genomic_DNA"/>
</dbReference>
<feature type="domain" description="S1 motif" evidence="5">
    <location>
        <begin position="72"/>
        <end position="135"/>
    </location>
</feature>
<comment type="caution">
    <text evidence="6">The sequence shown here is derived from an EMBL/GenBank/DDBJ whole genome shotgun (WGS) entry which is preliminary data.</text>
</comment>
<evidence type="ECO:0000256" key="3">
    <source>
        <dbReference type="ARBA" id="ARBA00025453"/>
    </source>
</evidence>
<keyword evidence="1" id="KW-0808">Transferase</keyword>
<evidence type="ECO:0000313" key="6">
    <source>
        <dbReference type="EMBL" id="GFS04132.1"/>
    </source>
</evidence>
<dbReference type="CDD" id="cd02517">
    <property type="entry name" value="CMP-KDO-Synthetase"/>
    <property type="match status" value="1"/>
</dbReference>
<dbReference type="NCBIfam" id="NF003952">
    <property type="entry name" value="PRK05450.1-5"/>
    <property type="match status" value="1"/>
</dbReference>
<dbReference type="PANTHER" id="PTHR42866:SF2">
    <property type="entry name" value="3-DEOXY-MANNO-OCTULOSONATE CYTIDYLYLTRANSFERASE, MITOCHONDRIAL"/>
    <property type="match status" value="1"/>
</dbReference>
<dbReference type="SUPFAM" id="SSF53448">
    <property type="entry name" value="Nucleotide-diphospho-sugar transferases"/>
    <property type="match status" value="1"/>
</dbReference>
<feature type="domain" description="S1 motif" evidence="5">
    <location>
        <begin position="240"/>
        <end position="308"/>
    </location>
</feature>
<accession>A0AAV4I3Q2</accession>
<keyword evidence="6" id="KW-0687">Ribonucleoprotein</keyword>
<dbReference type="GO" id="GO:0005840">
    <property type="term" value="C:ribosome"/>
    <property type="evidence" value="ECO:0007669"/>
    <property type="project" value="UniProtKB-KW"/>
</dbReference>
<proteinExistence type="inferred from homology"/>
<name>A0AAV4I3Q2_9GAST</name>
<dbReference type="NCBIfam" id="NF003950">
    <property type="entry name" value="PRK05450.1-3"/>
    <property type="match status" value="1"/>
</dbReference>
<feature type="region of interest" description="Disordered" evidence="4">
    <location>
        <begin position="1"/>
        <end position="20"/>
    </location>
</feature>
<feature type="compositionally biased region" description="Basic and acidic residues" evidence="4">
    <location>
        <begin position="8"/>
        <end position="20"/>
    </location>
</feature>
<dbReference type="InterPro" id="IPR012340">
    <property type="entry name" value="NA-bd_OB-fold"/>
</dbReference>
<dbReference type="InterPro" id="IPR003029">
    <property type="entry name" value="S1_domain"/>
</dbReference>